<reference evidence="2 3" key="1">
    <citation type="journal article" date="2016" name="Genome Announc.">
        <title>First Complete Genome Sequence of a Subdivision 6 Acidobacterium Strain.</title>
        <authorList>
            <person name="Huang S."/>
            <person name="Vieira S."/>
            <person name="Bunk B."/>
            <person name="Riedel T."/>
            <person name="Sproer C."/>
            <person name="Overmann J."/>
        </authorList>
    </citation>
    <scope>NUCLEOTIDE SEQUENCE [LARGE SCALE GENOMIC DNA]</scope>
    <source>
        <strain evidence="3">DSM 100886 HEG_-6_39</strain>
    </source>
</reference>
<feature type="domain" description="EfeO-type cupredoxin-like" evidence="1">
    <location>
        <begin position="17"/>
        <end position="121"/>
    </location>
</feature>
<dbReference type="InterPro" id="IPR008972">
    <property type="entry name" value="Cupredoxin"/>
</dbReference>
<sequence>MSTGMTTRRRWLGRLLALCGVVPLAQPDDVAGRRQFTMTARKFQFDPEIIDVRRNDIVRLTITSADIDHSFTIDAYRIQKRIPAGGSVTLEFRADEVGRFPFYCSMRIDPGCEDMSGELIVR</sequence>
<reference evidence="3" key="2">
    <citation type="submission" date="2016-04" db="EMBL/GenBank/DDBJ databases">
        <title>First Complete Genome Sequence of a Subdivision 6 Acidobacterium.</title>
        <authorList>
            <person name="Huang S."/>
            <person name="Vieira S."/>
            <person name="Bunk B."/>
            <person name="Riedel T."/>
            <person name="Sproeer C."/>
            <person name="Overmann J."/>
        </authorList>
    </citation>
    <scope>NUCLEOTIDE SEQUENCE [LARGE SCALE GENOMIC DNA]</scope>
    <source>
        <strain evidence="3">DSM 100886 HEG_-6_39</strain>
    </source>
</reference>
<dbReference type="KEGG" id="abac:LuPra_04811"/>
<evidence type="ECO:0000313" key="2">
    <source>
        <dbReference type="EMBL" id="AMY11560.1"/>
    </source>
</evidence>
<accession>A0A143PTY9</accession>
<protein>
    <submittedName>
        <fullName evidence="2">Nitrous-oxide reductase, Sec-dependent</fullName>
    </submittedName>
</protein>
<keyword evidence="3" id="KW-1185">Reference proteome</keyword>
<name>A0A143PTY9_LUTPR</name>
<evidence type="ECO:0000313" key="3">
    <source>
        <dbReference type="Proteomes" id="UP000076079"/>
    </source>
</evidence>
<dbReference type="Proteomes" id="UP000076079">
    <property type="component" value="Chromosome"/>
</dbReference>
<gene>
    <name evidence="2" type="ORF">LuPra_04811</name>
</gene>
<dbReference type="EMBL" id="CP015136">
    <property type="protein sequence ID" value="AMY11560.1"/>
    <property type="molecule type" value="Genomic_DNA"/>
</dbReference>
<dbReference type="Pfam" id="PF13473">
    <property type="entry name" value="Cupredoxin_1"/>
    <property type="match status" value="1"/>
</dbReference>
<dbReference type="SUPFAM" id="SSF49503">
    <property type="entry name" value="Cupredoxins"/>
    <property type="match status" value="1"/>
</dbReference>
<dbReference type="AlphaFoldDB" id="A0A143PTY9"/>
<proteinExistence type="predicted"/>
<organism evidence="2 3">
    <name type="scientific">Luteitalea pratensis</name>
    <dbReference type="NCBI Taxonomy" id="1855912"/>
    <lineage>
        <taxon>Bacteria</taxon>
        <taxon>Pseudomonadati</taxon>
        <taxon>Acidobacteriota</taxon>
        <taxon>Vicinamibacteria</taxon>
        <taxon>Vicinamibacterales</taxon>
        <taxon>Vicinamibacteraceae</taxon>
        <taxon>Luteitalea</taxon>
    </lineage>
</organism>
<dbReference type="InterPro" id="IPR028096">
    <property type="entry name" value="EfeO_Cupredoxin"/>
</dbReference>
<dbReference type="Gene3D" id="2.60.40.420">
    <property type="entry name" value="Cupredoxins - blue copper proteins"/>
    <property type="match status" value="1"/>
</dbReference>
<evidence type="ECO:0000259" key="1">
    <source>
        <dbReference type="Pfam" id="PF13473"/>
    </source>
</evidence>
<dbReference type="STRING" id="1855912.LuPra_04811"/>